<dbReference type="CDD" id="cd05398">
    <property type="entry name" value="NT_ClassII-CCAase"/>
    <property type="match status" value="1"/>
</dbReference>
<dbReference type="GO" id="GO:0052929">
    <property type="term" value="F:ATP:3'-cytidine-cytidine-tRNA adenylyltransferase activity"/>
    <property type="evidence" value="ECO:0007669"/>
    <property type="project" value="TreeGrafter"/>
</dbReference>
<evidence type="ECO:0000256" key="1">
    <source>
        <dbReference type="ARBA" id="ARBA00007265"/>
    </source>
</evidence>
<evidence type="ECO:0000259" key="7">
    <source>
        <dbReference type="Pfam" id="PF01743"/>
    </source>
</evidence>
<gene>
    <name evidence="9" type="ORF">B0I35DRAFT_440426</name>
</gene>
<keyword evidence="10" id="KW-1185">Reference proteome</keyword>
<dbReference type="SUPFAM" id="SSF81301">
    <property type="entry name" value="Nucleotidyltransferase"/>
    <property type="match status" value="1"/>
</dbReference>
<keyword evidence="3" id="KW-0547">Nucleotide-binding</keyword>
<dbReference type="GO" id="GO:0052927">
    <property type="term" value="F:CC tRNA cytidylyltransferase activity"/>
    <property type="evidence" value="ECO:0007669"/>
    <property type="project" value="TreeGrafter"/>
</dbReference>
<feature type="compositionally biased region" description="Basic and acidic residues" evidence="6">
    <location>
        <begin position="26"/>
        <end position="43"/>
    </location>
</feature>
<dbReference type="GO" id="GO:0001680">
    <property type="term" value="P:tRNA 3'-terminal CCA addition"/>
    <property type="evidence" value="ECO:0007669"/>
    <property type="project" value="TreeGrafter"/>
</dbReference>
<dbReference type="SUPFAM" id="SSF81891">
    <property type="entry name" value="Poly A polymerase C-terminal region-like"/>
    <property type="match status" value="1"/>
</dbReference>
<dbReference type="Pfam" id="PF12627">
    <property type="entry name" value="PolyA_pol_RNAbd"/>
    <property type="match status" value="1"/>
</dbReference>
<proteinExistence type="inferred from homology"/>
<organism evidence="9 10">
    <name type="scientific">Stachybotrys elegans</name>
    <dbReference type="NCBI Taxonomy" id="80388"/>
    <lineage>
        <taxon>Eukaryota</taxon>
        <taxon>Fungi</taxon>
        <taxon>Dikarya</taxon>
        <taxon>Ascomycota</taxon>
        <taxon>Pezizomycotina</taxon>
        <taxon>Sordariomycetes</taxon>
        <taxon>Hypocreomycetidae</taxon>
        <taxon>Hypocreales</taxon>
        <taxon>Stachybotryaceae</taxon>
        <taxon>Stachybotrys</taxon>
    </lineage>
</organism>
<dbReference type="PANTHER" id="PTHR13734:SF5">
    <property type="entry name" value="CCA TRNA NUCLEOTIDYLTRANSFERASE, MITOCHONDRIAL"/>
    <property type="match status" value="1"/>
</dbReference>
<dbReference type="InterPro" id="IPR002646">
    <property type="entry name" value="PolA_pol_head_dom"/>
</dbReference>
<dbReference type="Proteomes" id="UP000813444">
    <property type="component" value="Unassembled WGS sequence"/>
</dbReference>
<reference evidence="9" key="1">
    <citation type="journal article" date="2021" name="Nat. Commun.">
        <title>Genetic determinants of endophytism in the Arabidopsis root mycobiome.</title>
        <authorList>
            <person name="Mesny F."/>
            <person name="Miyauchi S."/>
            <person name="Thiergart T."/>
            <person name="Pickel B."/>
            <person name="Atanasova L."/>
            <person name="Karlsson M."/>
            <person name="Huettel B."/>
            <person name="Barry K.W."/>
            <person name="Haridas S."/>
            <person name="Chen C."/>
            <person name="Bauer D."/>
            <person name="Andreopoulos W."/>
            <person name="Pangilinan J."/>
            <person name="LaButti K."/>
            <person name="Riley R."/>
            <person name="Lipzen A."/>
            <person name="Clum A."/>
            <person name="Drula E."/>
            <person name="Henrissat B."/>
            <person name="Kohler A."/>
            <person name="Grigoriev I.V."/>
            <person name="Martin F.M."/>
            <person name="Hacquard S."/>
        </authorList>
    </citation>
    <scope>NUCLEOTIDE SEQUENCE</scope>
    <source>
        <strain evidence="9">MPI-CAGE-CH-0235</strain>
    </source>
</reference>
<sequence>MLCFRCITFARLIQRLQTRPYHARAKAHDNRPMTVRRRDEQSEPQRTPKRMKFSGAQNAQITLLPAEKLLRDLLLDCRNELDDPSSLGMWITGGWVRDRLLGIPCSDVDIALSSMTGVQFGNALTSFLEKNGQSYLDRANQLGLPKSKFSGFNTTKKNLDKSKKLETAVGRLFGLDLDLVNLRKEVYEEDSRTPEMEFGTPEEDAFRRDATVNSMFYDLIEEKVVDLTGKGLEDLSARIMRTPLEPRQTFLDDPLRVLRLIRIGSKLGYDIDPGVTDSMAQDEIHKALNDKVSRERVGIEVFKMMKGKNTHVAFEVLYKTNLYETVFLGLDSGIRKKLDQLPSDSPWPKPWIKAVRTISGMADTQFAMLKDIVAAEDTREQLWTMVAYCPLAKLEMDMKQRKEMIPQIQDALRLTKVLAKLLDTAHANYEYCRALVRDTEADEAPTRSSVGMKIRKMGADWRMQLMFAATGEIVYDPQAQPGSPEILQKYESFLQTAKRLHLLDVVSVRPIINGTTIIKLLGSKGGPWLAGAMEKLVAWQLDHTEAGEEEAKAWLVENREMLLAHPA</sequence>
<dbReference type="InterPro" id="IPR043519">
    <property type="entry name" value="NT_sf"/>
</dbReference>
<dbReference type="Gene3D" id="3.30.460.10">
    <property type="entry name" value="Beta Polymerase, domain 2"/>
    <property type="match status" value="1"/>
</dbReference>
<dbReference type="Gene3D" id="1.10.3090.10">
    <property type="entry name" value="cca-adding enzyme, domain 2"/>
    <property type="match status" value="1"/>
</dbReference>
<dbReference type="PANTHER" id="PTHR13734">
    <property type="entry name" value="TRNA-NUCLEOTIDYLTRANSFERASE"/>
    <property type="match status" value="1"/>
</dbReference>
<evidence type="ECO:0000313" key="10">
    <source>
        <dbReference type="Proteomes" id="UP000813444"/>
    </source>
</evidence>
<protein>
    <recommendedName>
        <fullName evidence="11">Poly A polymerase head domain-containing protein</fullName>
    </recommendedName>
</protein>
<evidence type="ECO:0000256" key="6">
    <source>
        <dbReference type="SAM" id="MobiDB-lite"/>
    </source>
</evidence>
<dbReference type="InterPro" id="IPR032828">
    <property type="entry name" value="PolyA_RNA-bd"/>
</dbReference>
<dbReference type="GO" id="GO:0003723">
    <property type="term" value="F:RNA binding"/>
    <property type="evidence" value="ECO:0007669"/>
    <property type="project" value="UniProtKB-KW"/>
</dbReference>
<dbReference type="GO" id="GO:0000166">
    <property type="term" value="F:nucleotide binding"/>
    <property type="evidence" value="ECO:0007669"/>
    <property type="project" value="UniProtKB-KW"/>
</dbReference>
<feature type="domain" description="tRNA nucleotidyltransferase/poly(A) polymerase RNA and SrmB- binding" evidence="8">
    <location>
        <begin position="290"/>
        <end position="331"/>
    </location>
</feature>
<comment type="caution">
    <text evidence="9">The sequence shown here is derived from an EMBL/GenBank/DDBJ whole genome shotgun (WGS) entry which is preliminary data.</text>
</comment>
<evidence type="ECO:0000313" key="9">
    <source>
        <dbReference type="EMBL" id="KAH7309664.1"/>
    </source>
</evidence>
<accession>A0A8K0SJ94</accession>
<dbReference type="Pfam" id="PF01743">
    <property type="entry name" value="PolyA_pol"/>
    <property type="match status" value="1"/>
</dbReference>
<name>A0A8K0SJ94_9HYPO</name>
<feature type="region of interest" description="Disordered" evidence="6">
    <location>
        <begin position="23"/>
        <end position="52"/>
    </location>
</feature>
<dbReference type="EMBL" id="JAGPNK010000013">
    <property type="protein sequence ID" value="KAH7309664.1"/>
    <property type="molecule type" value="Genomic_DNA"/>
</dbReference>
<feature type="domain" description="Poly A polymerase head" evidence="7">
    <location>
        <begin position="89"/>
        <end position="241"/>
    </location>
</feature>
<evidence type="ECO:0000256" key="3">
    <source>
        <dbReference type="ARBA" id="ARBA00022741"/>
    </source>
</evidence>
<evidence type="ECO:0000259" key="8">
    <source>
        <dbReference type="Pfam" id="PF12627"/>
    </source>
</evidence>
<dbReference type="OrthoDB" id="445712at2759"/>
<comment type="similarity">
    <text evidence="1 5">Belongs to the tRNA nucleotidyltransferase/poly(A) polymerase family.</text>
</comment>
<keyword evidence="4 5" id="KW-0694">RNA-binding</keyword>
<keyword evidence="2 5" id="KW-0808">Transferase</keyword>
<evidence type="ECO:0000256" key="5">
    <source>
        <dbReference type="RuleBase" id="RU003953"/>
    </source>
</evidence>
<evidence type="ECO:0008006" key="11">
    <source>
        <dbReference type="Google" id="ProtNLM"/>
    </source>
</evidence>
<dbReference type="AlphaFoldDB" id="A0A8K0SJ94"/>
<evidence type="ECO:0000256" key="2">
    <source>
        <dbReference type="ARBA" id="ARBA00022679"/>
    </source>
</evidence>
<evidence type="ECO:0000256" key="4">
    <source>
        <dbReference type="ARBA" id="ARBA00022884"/>
    </source>
</evidence>